<reference evidence="13" key="1">
    <citation type="journal article" date="2004" name="Nature">
        <title>Genome duplication in the teleost fish Tetraodon nigroviridis reveals the early vertebrate proto-karyotype.</title>
        <authorList>
            <person name="Jaillon O."/>
            <person name="Aury J.-M."/>
            <person name="Brunet F."/>
            <person name="Petit J.-L."/>
            <person name="Stange-Thomann N."/>
            <person name="Mauceli E."/>
            <person name="Bouneau L."/>
            <person name="Fischer C."/>
            <person name="Ozouf-Costaz C."/>
            <person name="Bernot A."/>
            <person name="Nicaud S."/>
            <person name="Jaffe D."/>
            <person name="Fisher S."/>
            <person name="Lutfalla G."/>
            <person name="Dossat C."/>
            <person name="Segurens B."/>
            <person name="Dasilva C."/>
            <person name="Salanoubat M."/>
            <person name="Levy M."/>
            <person name="Boudet N."/>
            <person name="Castellano S."/>
            <person name="Anthouard V."/>
            <person name="Jubin C."/>
            <person name="Castelli V."/>
            <person name="Katinka M."/>
            <person name="Vacherie B."/>
            <person name="Biemont C."/>
            <person name="Skalli Z."/>
            <person name="Cattolico L."/>
            <person name="Poulain J."/>
            <person name="De Berardinis V."/>
            <person name="Cruaud C."/>
            <person name="Duprat S."/>
            <person name="Brottier P."/>
            <person name="Coutanceau J.-P."/>
            <person name="Gouzy J."/>
            <person name="Parra G."/>
            <person name="Lardier G."/>
            <person name="Chapple C."/>
            <person name="McKernan K.J."/>
            <person name="McEwan P."/>
            <person name="Bosak S."/>
            <person name="Kellis M."/>
            <person name="Volff J.-N."/>
            <person name="Guigo R."/>
            <person name="Zody M.C."/>
            <person name="Mesirov J."/>
            <person name="Lindblad-Toh K."/>
            <person name="Birren B."/>
            <person name="Nusbaum C."/>
            <person name="Kahn D."/>
            <person name="Robinson-Rechavi M."/>
            <person name="Laudet V."/>
            <person name="Schachter V."/>
            <person name="Quetier F."/>
            <person name="Saurin W."/>
            <person name="Scarpelli C."/>
            <person name="Wincker P."/>
            <person name="Lander E.S."/>
            <person name="Weissenbach J."/>
            <person name="Roest Crollius H."/>
        </authorList>
    </citation>
    <scope>NUCLEOTIDE SEQUENCE [LARGE SCALE GENOMIC DNA]</scope>
</reference>
<dbReference type="PANTHER" id="PTHR45996">
    <property type="entry name" value="AGAP001464-PB"/>
    <property type="match status" value="1"/>
</dbReference>
<evidence type="ECO:0000256" key="10">
    <source>
        <dbReference type="ARBA" id="ARBA00023180"/>
    </source>
</evidence>
<reference evidence="13" key="2">
    <citation type="submission" date="2004-02" db="EMBL/GenBank/DDBJ databases">
        <authorList>
            <consortium name="Genoscope"/>
            <consortium name="Whitehead Institute Centre for Genome Research"/>
        </authorList>
    </citation>
    <scope>NUCLEOTIDE SEQUENCE</scope>
</reference>
<keyword evidence="10" id="KW-0325">Glycoprotein</keyword>
<dbReference type="AlphaFoldDB" id="Q4SZR8"/>
<organism evidence="13">
    <name type="scientific">Tetraodon nigroviridis</name>
    <name type="common">Spotted green pufferfish</name>
    <name type="synonym">Chelonodon nigroviridis</name>
    <dbReference type="NCBI Taxonomy" id="99883"/>
    <lineage>
        <taxon>Eukaryota</taxon>
        <taxon>Metazoa</taxon>
        <taxon>Chordata</taxon>
        <taxon>Craniata</taxon>
        <taxon>Vertebrata</taxon>
        <taxon>Euteleostomi</taxon>
        <taxon>Actinopterygii</taxon>
        <taxon>Neopterygii</taxon>
        <taxon>Teleostei</taxon>
        <taxon>Neoteleostei</taxon>
        <taxon>Acanthomorphata</taxon>
        <taxon>Eupercaria</taxon>
        <taxon>Tetraodontiformes</taxon>
        <taxon>Tetradontoidea</taxon>
        <taxon>Tetraodontidae</taxon>
        <taxon>Tetraodon</taxon>
    </lineage>
</organism>
<dbReference type="GO" id="GO:0000981">
    <property type="term" value="F:DNA-binding transcription factor activity, RNA polymerase II-specific"/>
    <property type="evidence" value="ECO:0007669"/>
    <property type="project" value="TreeGrafter"/>
</dbReference>
<proteinExistence type="predicted"/>
<evidence type="ECO:0000256" key="12">
    <source>
        <dbReference type="SAM" id="MobiDB-lite"/>
    </source>
</evidence>
<keyword evidence="7" id="KW-0472">Membrane</keyword>
<dbReference type="GO" id="GO:0005634">
    <property type="term" value="C:nucleus"/>
    <property type="evidence" value="ECO:0007669"/>
    <property type="project" value="TreeGrafter"/>
</dbReference>
<keyword evidence="4" id="KW-1133">Transmembrane helix</keyword>
<dbReference type="GO" id="GO:0000978">
    <property type="term" value="F:RNA polymerase II cis-regulatory region sequence-specific DNA binding"/>
    <property type="evidence" value="ECO:0007669"/>
    <property type="project" value="TreeGrafter"/>
</dbReference>
<evidence type="ECO:0000256" key="5">
    <source>
        <dbReference type="ARBA" id="ARBA00023015"/>
    </source>
</evidence>
<protein>
    <submittedName>
        <fullName evidence="13">(spotted green pufferfish) hypothetical protein</fullName>
    </submittedName>
</protein>
<dbReference type="OrthoDB" id="674948at2759"/>
<feature type="non-terminal residue" evidence="13">
    <location>
        <position position="1"/>
    </location>
</feature>
<evidence type="ECO:0000256" key="7">
    <source>
        <dbReference type="ARBA" id="ARBA00023136"/>
    </source>
</evidence>
<keyword evidence="5" id="KW-0805">Transcription regulation</keyword>
<evidence type="ECO:0000256" key="4">
    <source>
        <dbReference type="ARBA" id="ARBA00022989"/>
    </source>
</evidence>
<sequence>SEEKPLLDWAVEPDGSLNDSEAEDLLHAVDPNKVFPRGPPGLPVDPPSESEESLSEDPSSPVTMVTTQVDPAAVYQVVYDLGALASVKPEPGLENVISIELDHWSSKVLVSDSCVVSELPVFPAAHAAPPSPDGHLLLDDLQLTEEEQKLLSQEGVSLPTNLPLTK</sequence>
<keyword evidence="11" id="KW-0539">Nucleus</keyword>
<evidence type="ECO:0000256" key="3">
    <source>
        <dbReference type="ARBA" id="ARBA00022968"/>
    </source>
</evidence>
<feature type="compositionally biased region" description="Pro residues" evidence="12">
    <location>
        <begin position="37"/>
        <end position="46"/>
    </location>
</feature>
<dbReference type="InterPro" id="IPR051381">
    <property type="entry name" value="CREB_ATF_subfamily"/>
</dbReference>
<keyword evidence="1" id="KW-0812">Transmembrane</keyword>
<evidence type="ECO:0000256" key="8">
    <source>
        <dbReference type="ARBA" id="ARBA00023159"/>
    </source>
</evidence>
<evidence type="ECO:0000256" key="1">
    <source>
        <dbReference type="ARBA" id="ARBA00022692"/>
    </source>
</evidence>
<feature type="region of interest" description="Disordered" evidence="12">
    <location>
        <begin position="30"/>
        <end position="63"/>
    </location>
</feature>
<evidence type="ECO:0000256" key="2">
    <source>
        <dbReference type="ARBA" id="ARBA00022824"/>
    </source>
</evidence>
<evidence type="ECO:0000256" key="11">
    <source>
        <dbReference type="ARBA" id="ARBA00023242"/>
    </source>
</evidence>
<dbReference type="EMBL" id="CAAE01011527">
    <property type="protein sequence ID" value="CAF93864.1"/>
    <property type="molecule type" value="Genomic_DNA"/>
</dbReference>
<dbReference type="KEGG" id="tng:GSTEN00009711G001"/>
<keyword evidence="3" id="KW-0735">Signal-anchor</keyword>
<keyword evidence="9" id="KW-0804">Transcription</keyword>
<evidence type="ECO:0000256" key="9">
    <source>
        <dbReference type="ARBA" id="ARBA00023163"/>
    </source>
</evidence>
<accession>Q4SZR8</accession>
<evidence type="ECO:0000313" key="13">
    <source>
        <dbReference type="EMBL" id="CAF93864.1"/>
    </source>
</evidence>
<keyword evidence="8" id="KW-0010">Activator</keyword>
<name>Q4SZR8_TETNG</name>
<comment type="caution">
    <text evidence="13">The sequence shown here is derived from an EMBL/GenBank/DDBJ whole genome shotgun (WGS) entry which is preliminary data.</text>
</comment>
<keyword evidence="2" id="KW-0256">Endoplasmic reticulum</keyword>
<evidence type="ECO:0000256" key="6">
    <source>
        <dbReference type="ARBA" id="ARBA00023125"/>
    </source>
</evidence>
<keyword evidence="6" id="KW-0238">DNA-binding</keyword>
<dbReference type="PANTHER" id="PTHR45996:SF2">
    <property type="entry name" value="CYCLIC AMP-RESPONSIVE ELEMENT-BINDING PROTEIN 3-LIKE PROTEIN 4"/>
    <property type="match status" value="1"/>
</dbReference>
<feature type="non-terminal residue" evidence="13">
    <location>
        <position position="166"/>
    </location>
</feature>
<gene>
    <name evidence="13" type="ORF">GSTENG00009711001</name>
</gene>